<name>A0ABS7HQE0_9MICO</name>
<protein>
    <submittedName>
        <fullName evidence="2">TMF family protein</fullName>
    </submittedName>
</protein>
<evidence type="ECO:0000313" key="3">
    <source>
        <dbReference type="Proteomes" id="UP001196843"/>
    </source>
</evidence>
<reference evidence="2 3" key="1">
    <citation type="journal article" date="2021" name="MBio">
        <title>Poor Competitiveness of Bradyrhizobium in Pigeon Pea Root Colonization in Indian Soils.</title>
        <authorList>
            <person name="Chalasani D."/>
            <person name="Basu A."/>
            <person name="Pullabhotla S.V.S.R.N."/>
            <person name="Jorrin B."/>
            <person name="Neal A.L."/>
            <person name="Poole P.S."/>
            <person name="Podile A.R."/>
            <person name="Tkacz A."/>
        </authorList>
    </citation>
    <scope>NUCLEOTIDE SEQUENCE [LARGE SCALE GENOMIC DNA]</scope>
    <source>
        <strain evidence="2 3">HU14</strain>
    </source>
</reference>
<evidence type="ECO:0000256" key="1">
    <source>
        <dbReference type="SAM" id="MobiDB-lite"/>
    </source>
</evidence>
<dbReference type="Proteomes" id="UP001196843">
    <property type="component" value="Unassembled WGS sequence"/>
</dbReference>
<proteinExistence type="predicted"/>
<feature type="region of interest" description="Disordered" evidence="1">
    <location>
        <begin position="69"/>
        <end position="110"/>
    </location>
</feature>
<evidence type="ECO:0000313" key="2">
    <source>
        <dbReference type="EMBL" id="MBW9094635.1"/>
    </source>
</evidence>
<organism evidence="2 3">
    <name type="scientific">Microbacterium jejuense</name>
    <dbReference type="NCBI Taxonomy" id="1263637"/>
    <lineage>
        <taxon>Bacteria</taxon>
        <taxon>Bacillati</taxon>
        <taxon>Actinomycetota</taxon>
        <taxon>Actinomycetes</taxon>
        <taxon>Micrococcales</taxon>
        <taxon>Microbacteriaceae</taxon>
        <taxon>Microbacterium</taxon>
    </lineage>
</organism>
<sequence length="463" mass="49855">MFEQLIARLNAQRAAHAAQIEALRTEGTALAAREVMTDDEQARSLAIVTELAQARSALAEVDTQLAAVRAEQEADQRSTEQAQERHSTAADAPLARVGAEPRTYTRENDRRGMEFARDVVLQFMRNDAGANERLARHMSEERVERERAGHPLVERAGGTANFSGLVVPQYLVDEFAPLARAGRPFADACRHHDLPETGMTVNIGKVTTGSTVDDQAAEHAAASETDIDDTLLTINVATASGAQTVSRQGVERGVGVEDTIVQDLFGAWAMNLDSKLLNKATIGLTNVATAITYTSGAPTATELYPKLIGGAAAVEAALLNVMLGDTIAVMHSRRWYWLQTQLSSTWPLFGQPGVAAQLAGENFGERYGAGFRGVLPNGTPVIVDNNVATNLGAGTNQDEIYFGAQSENHLWEDPNAPVLIKAEQSQAKKLDIDLVVYGYYAYTATRRAHAQKISGTGLVAPTF</sequence>
<dbReference type="RefSeq" id="WP_220301358.1">
    <property type="nucleotide sequence ID" value="NZ_JAEUAW010000010.1"/>
</dbReference>
<comment type="caution">
    <text evidence="2">The sequence shown here is derived from an EMBL/GenBank/DDBJ whole genome shotgun (WGS) entry which is preliminary data.</text>
</comment>
<dbReference type="SUPFAM" id="SSF56563">
    <property type="entry name" value="Major capsid protein gp5"/>
    <property type="match status" value="1"/>
</dbReference>
<gene>
    <name evidence="2" type="ORF">JNB62_13140</name>
</gene>
<accession>A0ABS7HQE0</accession>
<dbReference type="EMBL" id="JAEUAW010000010">
    <property type="protein sequence ID" value="MBW9094635.1"/>
    <property type="molecule type" value="Genomic_DNA"/>
</dbReference>
<keyword evidence="3" id="KW-1185">Reference proteome</keyword>
<feature type="compositionally biased region" description="Basic and acidic residues" evidence="1">
    <location>
        <begin position="70"/>
        <end position="88"/>
    </location>
</feature>